<evidence type="ECO:0000313" key="6">
    <source>
        <dbReference type="Proteomes" id="UP000041254"/>
    </source>
</evidence>
<gene>
    <name evidence="5" type="ORF">Vbra_993</name>
</gene>
<feature type="repeat" description="WD" evidence="3">
    <location>
        <begin position="224"/>
        <end position="264"/>
    </location>
</feature>
<evidence type="ECO:0000313" key="5">
    <source>
        <dbReference type="EMBL" id="CEM32285.1"/>
    </source>
</evidence>
<dbReference type="InterPro" id="IPR015943">
    <property type="entry name" value="WD40/YVTN_repeat-like_dom_sf"/>
</dbReference>
<dbReference type="Gene3D" id="2.130.10.10">
    <property type="entry name" value="YVTN repeat-like/Quinoprotein amine dehydrogenase"/>
    <property type="match status" value="1"/>
</dbReference>
<accession>A0A0G4GPH5</accession>
<dbReference type="VEuPathDB" id="CryptoDB:Vbra_993"/>
<feature type="region of interest" description="Disordered" evidence="4">
    <location>
        <begin position="316"/>
        <end position="340"/>
    </location>
</feature>
<dbReference type="PROSITE" id="PS50082">
    <property type="entry name" value="WD_REPEATS_2"/>
    <property type="match status" value="1"/>
</dbReference>
<sequence>MSCRLLFEGLRGDPVSAIFLTSQGCCAGTLCGRVVAHFFEGLHSGRNLVICSWSEDAVRGVWFTEHCITVTVGDSLCRLYPRALTATGGVPQEMAFEKKAAASVRFVLQRANNVIVLSNGVTLVSDLRDGSQRSLGWKLQDRYTAPCDWNGANLLLFSAVPDEQPSIQLLQPEQHQRLVVRDLPRRTRVVTQLKLWGDGRIVFVREGRCIVVFDYKTNLDTHVISGHRGDIVSIAFCDEHRIAAVSNDGTLKIWDITNTKSRRGVCTKTVTLRQCSFDLGWSYHMAATDSLVAFSADEVGTGVFLVDLNGSQGTGSATQVVPAAPNNHNHRGGGWPANTR</sequence>
<dbReference type="PROSITE" id="PS00678">
    <property type="entry name" value="WD_REPEATS_1"/>
    <property type="match status" value="1"/>
</dbReference>
<dbReference type="InterPro" id="IPR001680">
    <property type="entry name" value="WD40_rpt"/>
</dbReference>
<evidence type="ECO:0000256" key="2">
    <source>
        <dbReference type="ARBA" id="ARBA00022737"/>
    </source>
</evidence>
<keyword evidence="6" id="KW-1185">Reference proteome</keyword>
<dbReference type="AlphaFoldDB" id="A0A0G4GPH5"/>
<dbReference type="EMBL" id="CDMY01000748">
    <property type="protein sequence ID" value="CEM32285.1"/>
    <property type="molecule type" value="Genomic_DNA"/>
</dbReference>
<reference evidence="5 6" key="1">
    <citation type="submission" date="2014-11" db="EMBL/GenBank/DDBJ databases">
        <authorList>
            <person name="Zhu J."/>
            <person name="Qi W."/>
            <person name="Song R."/>
        </authorList>
    </citation>
    <scope>NUCLEOTIDE SEQUENCE [LARGE SCALE GENOMIC DNA]</scope>
</reference>
<name>A0A0G4GPH5_VITBC</name>
<dbReference type="InParanoid" id="A0A0G4GPH5"/>
<proteinExistence type="predicted"/>
<organism evidence="5 6">
    <name type="scientific">Vitrella brassicaformis (strain CCMP3155)</name>
    <dbReference type="NCBI Taxonomy" id="1169540"/>
    <lineage>
        <taxon>Eukaryota</taxon>
        <taxon>Sar</taxon>
        <taxon>Alveolata</taxon>
        <taxon>Colpodellida</taxon>
        <taxon>Vitrellaceae</taxon>
        <taxon>Vitrella</taxon>
    </lineage>
</organism>
<dbReference type="PROSITE" id="PS50294">
    <property type="entry name" value="WD_REPEATS_REGION"/>
    <property type="match status" value="1"/>
</dbReference>
<dbReference type="PROSITE" id="PS51257">
    <property type="entry name" value="PROKAR_LIPOPROTEIN"/>
    <property type="match status" value="1"/>
</dbReference>
<protein>
    <submittedName>
        <fullName evidence="5">Uncharacterized protein</fullName>
    </submittedName>
</protein>
<dbReference type="OMA" id="GWPANTR"/>
<keyword evidence="2" id="KW-0677">Repeat</keyword>
<dbReference type="PhylomeDB" id="A0A0G4GPH5"/>
<dbReference type="SUPFAM" id="SSF50978">
    <property type="entry name" value="WD40 repeat-like"/>
    <property type="match status" value="1"/>
</dbReference>
<dbReference type="SMART" id="SM00320">
    <property type="entry name" value="WD40"/>
    <property type="match status" value="1"/>
</dbReference>
<evidence type="ECO:0000256" key="4">
    <source>
        <dbReference type="SAM" id="MobiDB-lite"/>
    </source>
</evidence>
<dbReference type="InterPro" id="IPR019775">
    <property type="entry name" value="WD40_repeat_CS"/>
</dbReference>
<keyword evidence="1 3" id="KW-0853">WD repeat</keyword>
<evidence type="ECO:0000256" key="1">
    <source>
        <dbReference type="ARBA" id="ARBA00022574"/>
    </source>
</evidence>
<dbReference type="Proteomes" id="UP000041254">
    <property type="component" value="Unassembled WGS sequence"/>
</dbReference>
<dbReference type="InterPro" id="IPR036322">
    <property type="entry name" value="WD40_repeat_dom_sf"/>
</dbReference>
<evidence type="ECO:0000256" key="3">
    <source>
        <dbReference type="PROSITE-ProRule" id="PRU00221"/>
    </source>
</evidence>